<dbReference type="SMART" id="SM00478">
    <property type="entry name" value="ENDO3c"/>
    <property type="match status" value="1"/>
</dbReference>
<protein>
    <submittedName>
        <fullName evidence="6">Endonuclease III</fullName>
    </submittedName>
</protein>
<dbReference type="Gene3D" id="1.10.340.30">
    <property type="entry name" value="Hypothetical protein, domain 2"/>
    <property type="match status" value="1"/>
</dbReference>
<dbReference type="InterPro" id="IPR023170">
    <property type="entry name" value="HhH_base_excis_C"/>
</dbReference>
<evidence type="ECO:0000256" key="1">
    <source>
        <dbReference type="ARBA" id="ARBA00022485"/>
    </source>
</evidence>
<organism evidence="6 7">
    <name type="scientific">Pontiella desulfatans</name>
    <dbReference type="NCBI Taxonomy" id="2750659"/>
    <lineage>
        <taxon>Bacteria</taxon>
        <taxon>Pseudomonadati</taxon>
        <taxon>Kiritimatiellota</taxon>
        <taxon>Kiritimatiellia</taxon>
        <taxon>Kiritimatiellales</taxon>
        <taxon>Pontiellaceae</taxon>
        <taxon>Pontiella</taxon>
    </lineage>
</organism>
<dbReference type="EMBL" id="CAAHFG010000001">
    <property type="protein sequence ID" value="VGO14611.1"/>
    <property type="molecule type" value="Genomic_DNA"/>
</dbReference>
<dbReference type="Pfam" id="PF00730">
    <property type="entry name" value="HhH-GPD"/>
    <property type="match status" value="1"/>
</dbReference>
<gene>
    <name evidence="6" type="primary">nth_1</name>
    <name evidence="6" type="ORF">PDESU_03174</name>
</gene>
<reference evidence="6 7" key="1">
    <citation type="submission" date="2019-04" db="EMBL/GenBank/DDBJ databases">
        <authorList>
            <person name="Van Vliet M D."/>
        </authorList>
    </citation>
    <scope>NUCLEOTIDE SEQUENCE [LARGE SCALE GENOMIC DNA]</scope>
    <source>
        <strain evidence="6 7">F1</strain>
    </source>
</reference>
<proteinExistence type="predicted"/>
<evidence type="ECO:0000313" key="6">
    <source>
        <dbReference type="EMBL" id="VGO14611.1"/>
    </source>
</evidence>
<evidence type="ECO:0000256" key="3">
    <source>
        <dbReference type="ARBA" id="ARBA00023004"/>
    </source>
</evidence>
<feature type="domain" description="HhH-GPD" evidence="5">
    <location>
        <begin position="36"/>
        <end position="195"/>
    </location>
</feature>
<name>A0A6C2U4Z6_PONDE</name>
<dbReference type="PANTHER" id="PTHR10359:SF19">
    <property type="entry name" value="DNA REPAIR GLYCOSYLASE MJ1434-RELATED"/>
    <property type="match status" value="1"/>
</dbReference>
<dbReference type="RefSeq" id="WP_136080077.1">
    <property type="nucleotide sequence ID" value="NZ_CAAHFG010000001.1"/>
</dbReference>
<dbReference type="PANTHER" id="PTHR10359">
    <property type="entry name" value="A/G-SPECIFIC ADENINE GLYCOSYLASE/ENDONUCLEASE III"/>
    <property type="match status" value="1"/>
</dbReference>
<dbReference type="PIRSF" id="PIRSF001435">
    <property type="entry name" value="Nth"/>
    <property type="match status" value="1"/>
</dbReference>
<evidence type="ECO:0000256" key="4">
    <source>
        <dbReference type="ARBA" id="ARBA00023014"/>
    </source>
</evidence>
<keyword evidence="2" id="KW-0479">Metal-binding</keyword>
<dbReference type="AlphaFoldDB" id="A0A6C2U4Z6"/>
<evidence type="ECO:0000259" key="5">
    <source>
        <dbReference type="SMART" id="SM00478"/>
    </source>
</evidence>
<dbReference type="GO" id="GO:0006284">
    <property type="term" value="P:base-excision repair"/>
    <property type="evidence" value="ECO:0007669"/>
    <property type="project" value="InterPro"/>
</dbReference>
<keyword evidence="4" id="KW-0411">Iron-sulfur</keyword>
<dbReference type="Gene3D" id="1.10.1670.10">
    <property type="entry name" value="Helix-hairpin-Helix base-excision DNA repair enzymes (C-terminal)"/>
    <property type="match status" value="1"/>
</dbReference>
<keyword evidence="1" id="KW-0004">4Fe-4S</keyword>
<evidence type="ECO:0000313" key="7">
    <source>
        <dbReference type="Proteomes" id="UP000366872"/>
    </source>
</evidence>
<keyword evidence="6" id="KW-0378">Hydrolase</keyword>
<dbReference type="Proteomes" id="UP000366872">
    <property type="component" value="Unassembled WGS sequence"/>
</dbReference>
<keyword evidence="7" id="KW-1185">Reference proteome</keyword>
<dbReference type="GO" id="GO:0051539">
    <property type="term" value="F:4 iron, 4 sulfur cluster binding"/>
    <property type="evidence" value="ECO:0007669"/>
    <property type="project" value="UniProtKB-KW"/>
</dbReference>
<dbReference type="GO" id="GO:0004519">
    <property type="term" value="F:endonuclease activity"/>
    <property type="evidence" value="ECO:0007669"/>
    <property type="project" value="UniProtKB-KW"/>
</dbReference>
<keyword evidence="6" id="KW-0255">Endonuclease</keyword>
<dbReference type="SUPFAM" id="SSF48150">
    <property type="entry name" value="DNA-glycosylase"/>
    <property type="match status" value="1"/>
</dbReference>
<dbReference type="InterPro" id="IPR003265">
    <property type="entry name" value="HhH-GPD_domain"/>
</dbReference>
<evidence type="ECO:0000256" key="2">
    <source>
        <dbReference type="ARBA" id="ARBA00022723"/>
    </source>
</evidence>
<dbReference type="CDD" id="cd00056">
    <property type="entry name" value="ENDO3c"/>
    <property type="match status" value="1"/>
</dbReference>
<dbReference type="InterPro" id="IPR011257">
    <property type="entry name" value="DNA_glycosylase"/>
</dbReference>
<keyword evidence="3" id="KW-0408">Iron</keyword>
<accession>A0A6C2U4Z6</accession>
<sequence length="214" mass="24295">MSPPIQSAFDALFERFGQQHWWPARTRLEMMLGAILTQNTAWTNVEKAIANLRKAEALTVESLTNASQDEIAQWIRPAGYFNQKSGYIKGMVGVIRERFEGSLNPLFALDTPTLRKELLSWKGVGPETADSILLYAARRPVFVVDAYTKRICSRHGWMGEKATYDDVAKLFTENLPADVELFNEYHALIVRLCKEHCNTKPKCNGCPLEFLLLN</sequence>
<keyword evidence="6" id="KW-0540">Nuclease</keyword>
<dbReference type="GO" id="GO:0046872">
    <property type="term" value="F:metal ion binding"/>
    <property type="evidence" value="ECO:0007669"/>
    <property type="project" value="UniProtKB-KW"/>
</dbReference>